<accession>A0A1D2MPL7</accession>
<protein>
    <submittedName>
        <fullName evidence="4">Ankyrin-2</fullName>
    </submittedName>
</protein>
<evidence type="ECO:0000259" key="3">
    <source>
        <dbReference type="PROSITE" id="PS51145"/>
    </source>
</evidence>
<dbReference type="EMBL" id="LJIJ01000742">
    <property type="protein sequence ID" value="ODM94838.1"/>
    <property type="molecule type" value="Genomic_DNA"/>
</dbReference>
<dbReference type="InterPro" id="IPR051165">
    <property type="entry name" value="Multifunctional_ANK_Repeat"/>
</dbReference>
<name>A0A1D2MPL7_ORCCI</name>
<proteinExistence type="predicted"/>
<dbReference type="PANTHER" id="PTHR24123">
    <property type="entry name" value="ANKYRIN REPEAT-CONTAINING"/>
    <property type="match status" value="1"/>
</dbReference>
<dbReference type="OrthoDB" id="20872at2759"/>
<dbReference type="Proteomes" id="UP000094527">
    <property type="component" value="Unassembled WGS sequence"/>
</dbReference>
<keyword evidence="1" id="KW-0677">Repeat</keyword>
<evidence type="ECO:0000313" key="5">
    <source>
        <dbReference type="Proteomes" id="UP000094527"/>
    </source>
</evidence>
<evidence type="ECO:0000313" key="4">
    <source>
        <dbReference type="EMBL" id="ODM94838.1"/>
    </source>
</evidence>
<evidence type="ECO:0000256" key="2">
    <source>
        <dbReference type="ARBA" id="ARBA00023043"/>
    </source>
</evidence>
<comment type="caution">
    <text evidence="4">The sequence shown here is derived from an EMBL/GenBank/DDBJ whole genome shotgun (WGS) entry which is preliminary data.</text>
</comment>
<dbReference type="STRING" id="48709.A0A1D2MPL7"/>
<sequence length="71" mass="7865">MLAQPIQADLVNKVAGSRVSVSPIVTVEPRRRKFHKPITLTIPVPKSQDPNSSLRLLCSITGEYNSFTFLT</sequence>
<dbReference type="PROSITE" id="PS51145">
    <property type="entry name" value="ZU5"/>
    <property type="match status" value="1"/>
</dbReference>
<gene>
    <name evidence="4" type="ORF">Ocin01_11847</name>
</gene>
<keyword evidence="2" id="KW-0040">ANK repeat</keyword>
<dbReference type="Gene3D" id="2.60.220.30">
    <property type="match status" value="1"/>
</dbReference>
<evidence type="ECO:0000256" key="1">
    <source>
        <dbReference type="ARBA" id="ARBA00022737"/>
    </source>
</evidence>
<dbReference type="PANTHER" id="PTHR24123:SF141">
    <property type="entry name" value="ANKYRIN 2, ISOFORM U"/>
    <property type="match status" value="1"/>
</dbReference>
<keyword evidence="5" id="KW-1185">Reference proteome</keyword>
<feature type="domain" description="ZU5" evidence="3">
    <location>
        <begin position="1"/>
        <end position="71"/>
    </location>
</feature>
<organism evidence="4 5">
    <name type="scientific">Orchesella cincta</name>
    <name type="common">Springtail</name>
    <name type="synonym">Podura cincta</name>
    <dbReference type="NCBI Taxonomy" id="48709"/>
    <lineage>
        <taxon>Eukaryota</taxon>
        <taxon>Metazoa</taxon>
        <taxon>Ecdysozoa</taxon>
        <taxon>Arthropoda</taxon>
        <taxon>Hexapoda</taxon>
        <taxon>Collembola</taxon>
        <taxon>Entomobryomorpha</taxon>
        <taxon>Entomobryoidea</taxon>
        <taxon>Orchesellidae</taxon>
        <taxon>Orchesellinae</taxon>
        <taxon>Orchesella</taxon>
    </lineage>
</organism>
<dbReference type="AlphaFoldDB" id="A0A1D2MPL7"/>
<reference evidence="4 5" key="1">
    <citation type="journal article" date="2016" name="Genome Biol. Evol.">
        <title>Gene Family Evolution Reflects Adaptation to Soil Environmental Stressors in the Genome of the Collembolan Orchesella cincta.</title>
        <authorList>
            <person name="Faddeeva-Vakhrusheva A."/>
            <person name="Derks M.F."/>
            <person name="Anvar S.Y."/>
            <person name="Agamennone V."/>
            <person name="Suring W."/>
            <person name="Smit S."/>
            <person name="van Straalen N.M."/>
            <person name="Roelofs D."/>
        </authorList>
    </citation>
    <scope>NUCLEOTIDE SEQUENCE [LARGE SCALE GENOMIC DNA]</scope>
    <source>
        <tissue evidence="4">Mixed pool</tissue>
    </source>
</reference>
<dbReference type="InterPro" id="IPR000906">
    <property type="entry name" value="ZU5_dom"/>
</dbReference>